<sequence length="793" mass="90990">MERFFKSIPKSIETRTSSTSDASTVAQKKSRVEFDPSDIIADPGLRKPIEEYDTGIRDQVRREYLLMGPCQPVGHNFPRKQQGKDLRSFKELWFQKFDWLEYSVEKDAAYCFCCYLFKQPRNDKLGIDAFTKTGFSNWKKAMEVFTEHVGGVNSNHNNARRHCEDFKNQRQSVSHIFSSHSREMEIAYRARVTAVLRVIRFLLLQGLAFRGHDESSSSTNRGNFLEMLNWYATEVESVGLVIKENAPGNNQMTSPQIQKELVRACAEETTRAIIDEIGDNHFSILLDESRDKSIKEQMAVIVRFVNKQGQVIERFLAVEHVVDTSALSLKTALDGLLARCGLSISRLRGQGYDGASNMRGQFNGLKTLILNENPFAFYVHCFAHQLQLVVVSVARNILAISDFFSYVTMIVNIVGASCKRRDALLQKHHDKIVEKLERGEIFSERGQHQETNLARPGDTRWGSHYTTLIRLCTMWESVLEVLENVCNDGNVAEQRGMASGLIQRMESFEFIFILHLMIKVLGLTNDLSNALQQKDQNIVNAMGLIVTVKELMQDLRENGWGTFLEEVKNFCVAMSVSIPNMEDSIPVRGRSRRGGQLVTYYHHYHAEIFIAVIDLLNAEMNNRFSETSTELLRCIACLDPRNSFSKFDHGMLVRLAQIYSNDFSTSDYLILKEQLRIYIHDVRRNSDFSSCHDLASLVVKMVEIDKHLTFPLVYRLIELALILPVATATVERAFSAMNIIKTDLRNKIGDEWLNNMMICYIEREMFAKIDEETILQCFQNMQNRRIQLPPRSH</sequence>
<organism evidence="1 2">
    <name type="scientific">Dioscorea alata</name>
    <name type="common">Purple yam</name>
    <dbReference type="NCBI Taxonomy" id="55571"/>
    <lineage>
        <taxon>Eukaryota</taxon>
        <taxon>Viridiplantae</taxon>
        <taxon>Streptophyta</taxon>
        <taxon>Embryophyta</taxon>
        <taxon>Tracheophyta</taxon>
        <taxon>Spermatophyta</taxon>
        <taxon>Magnoliopsida</taxon>
        <taxon>Liliopsida</taxon>
        <taxon>Dioscoreales</taxon>
        <taxon>Dioscoreaceae</taxon>
        <taxon>Dioscorea</taxon>
    </lineage>
</organism>
<reference evidence="2" key="1">
    <citation type="journal article" date="2022" name="Nat. Commun.">
        <title>Chromosome evolution and the genetic basis of agronomically important traits in greater yam.</title>
        <authorList>
            <person name="Bredeson J.V."/>
            <person name="Lyons J.B."/>
            <person name="Oniyinde I.O."/>
            <person name="Okereke N.R."/>
            <person name="Kolade O."/>
            <person name="Nnabue I."/>
            <person name="Nwadili C.O."/>
            <person name="Hribova E."/>
            <person name="Parker M."/>
            <person name="Nwogha J."/>
            <person name="Shu S."/>
            <person name="Carlson J."/>
            <person name="Kariba R."/>
            <person name="Muthemba S."/>
            <person name="Knop K."/>
            <person name="Barton G.J."/>
            <person name="Sherwood A.V."/>
            <person name="Lopez-Montes A."/>
            <person name="Asiedu R."/>
            <person name="Jamnadass R."/>
            <person name="Muchugi A."/>
            <person name="Goodstein D."/>
            <person name="Egesi C.N."/>
            <person name="Featherston J."/>
            <person name="Asfaw A."/>
            <person name="Simpson G.G."/>
            <person name="Dolezel J."/>
            <person name="Hendre P.S."/>
            <person name="Van Deynze A."/>
            <person name="Kumar P.L."/>
            <person name="Obidiegwu J.E."/>
            <person name="Bhattacharjee R."/>
            <person name="Rokhsar D.S."/>
        </authorList>
    </citation>
    <scope>NUCLEOTIDE SEQUENCE [LARGE SCALE GENOMIC DNA]</scope>
    <source>
        <strain evidence="2">cv. TDa95/00328</strain>
    </source>
</reference>
<gene>
    <name evidence="1" type="ORF">IHE45_17G040200</name>
</gene>
<name>A0ACB7UBM5_DIOAL</name>
<accession>A0ACB7UBM5</accession>
<keyword evidence="2" id="KW-1185">Reference proteome</keyword>
<evidence type="ECO:0000313" key="2">
    <source>
        <dbReference type="Proteomes" id="UP000827976"/>
    </source>
</evidence>
<evidence type="ECO:0000313" key="1">
    <source>
        <dbReference type="EMBL" id="KAH7657725.1"/>
    </source>
</evidence>
<dbReference type="EMBL" id="CM037027">
    <property type="protein sequence ID" value="KAH7657725.1"/>
    <property type="molecule type" value="Genomic_DNA"/>
</dbReference>
<proteinExistence type="predicted"/>
<protein>
    <submittedName>
        <fullName evidence="1">Ribonuclease H-like protein</fullName>
    </submittedName>
</protein>
<dbReference type="Proteomes" id="UP000827976">
    <property type="component" value="Chromosome 17"/>
</dbReference>
<comment type="caution">
    <text evidence="1">The sequence shown here is derived from an EMBL/GenBank/DDBJ whole genome shotgun (WGS) entry which is preliminary data.</text>
</comment>